<organism evidence="3">
    <name type="scientific">Acromyrmex echinatior</name>
    <name type="common">Panamanian leafcutter ant</name>
    <name type="synonym">Acromyrmex octospinosus echinatior</name>
    <dbReference type="NCBI Taxonomy" id="103372"/>
    <lineage>
        <taxon>Eukaryota</taxon>
        <taxon>Metazoa</taxon>
        <taxon>Ecdysozoa</taxon>
        <taxon>Arthropoda</taxon>
        <taxon>Hexapoda</taxon>
        <taxon>Insecta</taxon>
        <taxon>Pterygota</taxon>
        <taxon>Neoptera</taxon>
        <taxon>Endopterygota</taxon>
        <taxon>Hymenoptera</taxon>
        <taxon>Apocrita</taxon>
        <taxon>Aculeata</taxon>
        <taxon>Formicoidea</taxon>
        <taxon>Formicidae</taxon>
        <taxon>Myrmicinae</taxon>
        <taxon>Acromyrmex</taxon>
    </lineage>
</organism>
<name>F4WFM4_ACREC</name>
<evidence type="ECO:0000256" key="1">
    <source>
        <dbReference type="SAM" id="MobiDB-lite"/>
    </source>
</evidence>
<dbReference type="AlphaFoldDB" id="F4WFM4"/>
<dbReference type="EMBL" id="GL888120">
    <property type="protein sequence ID" value="EGI67001.1"/>
    <property type="molecule type" value="Genomic_DNA"/>
</dbReference>
<keyword evidence="3" id="KW-1185">Reference proteome</keyword>
<gene>
    <name evidence="2" type="ORF">G5I_04433</name>
</gene>
<protein>
    <submittedName>
        <fullName evidence="2">Uncharacterized protein</fullName>
    </submittedName>
</protein>
<evidence type="ECO:0000313" key="3">
    <source>
        <dbReference type="Proteomes" id="UP000007755"/>
    </source>
</evidence>
<proteinExistence type="predicted"/>
<accession>F4WFM4</accession>
<evidence type="ECO:0000313" key="2">
    <source>
        <dbReference type="EMBL" id="EGI67001.1"/>
    </source>
</evidence>
<reference evidence="2" key="1">
    <citation type="submission" date="2011-02" db="EMBL/GenBank/DDBJ databases">
        <title>The genome of the leaf-cutting ant Acromyrmex echinatior suggests key adaptations to social evolution and fungus farming.</title>
        <authorList>
            <person name="Nygaard S."/>
            <person name="Zhang G."/>
        </authorList>
    </citation>
    <scope>NUCLEOTIDE SEQUENCE</scope>
</reference>
<feature type="region of interest" description="Disordered" evidence="1">
    <location>
        <begin position="48"/>
        <end position="76"/>
    </location>
</feature>
<dbReference type="Proteomes" id="UP000007755">
    <property type="component" value="Unassembled WGS sequence"/>
</dbReference>
<sequence>MLLELCWNGQKDSFTGVENRWRSVRRISVEKFVERQVQKIRGDWTMGKCRGGDLGQRGTAENKSSPWSEERSNKAQ</sequence>
<dbReference type="InParanoid" id="F4WFM4"/>